<dbReference type="EMBL" id="AP021881">
    <property type="protein sequence ID" value="BBP00190.1"/>
    <property type="molecule type" value="Genomic_DNA"/>
</dbReference>
<evidence type="ECO:0000313" key="13">
    <source>
        <dbReference type="Proteomes" id="UP000463939"/>
    </source>
</evidence>
<evidence type="ECO:0000256" key="5">
    <source>
        <dbReference type="ARBA" id="ARBA00023015"/>
    </source>
</evidence>
<dbReference type="GO" id="GO:0045893">
    <property type="term" value="P:positive regulation of DNA-templated transcription"/>
    <property type="evidence" value="ECO:0007669"/>
    <property type="project" value="UniProtKB-ARBA"/>
</dbReference>
<dbReference type="SMART" id="SM00448">
    <property type="entry name" value="REC"/>
    <property type="match status" value="1"/>
</dbReference>
<organism evidence="12 13">
    <name type="scientific">Sulfuriferula nivalis</name>
    <dbReference type="NCBI Taxonomy" id="2675298"/>
    <lineage>
        <taxon>Bacteria</taxon>
        <taxon>Pseudomonadati</taxon>
        <taxon>Pseudomonadota</taxon>
        <taxon>Betaproteobacteria</taxon>
        <taxon>Nitrosomonadales</taxon>
        <taxon>Sulfuricellaceae</taxon>
        <taxon>Sulfuriferula</taxon>
    </lineage>
</organism>
<keyword evidence="4" id="KW-0902">Two-component regulatory system</keyword>
<protein>
    <submittedName>
        <fullName evidence="12">DNA-binding response regulator</fullName>
    </submittedName>
</protein>
<evidence type="ECO:0000256" key="7">
    <source>
        <dbReference type="ARBA" id="ARBA00023163"/>
    </source>
</evidence>
<keyword evidence="3 8" id="KW-0597">Phosphoprotein</keyword>
<dbReference type="InterPro" id="IPR011006">
    <property type="entry name" value="CheY-like_superfamily"/>
</dbReference>
<dbReference type="GO" id="GO:0032993">
    <property type="term" value="C:protein-DNA complex"/>
    <property type="evidence" value="ECO:0007669"/>
    <property type="project" value="TreeGrafter"/>
</dbReference>
<dbReference type="CDD" id="cd17620">
    <property type="entry name" value="REC_OmpR_KdpE-like"/>
    <property type="match status" value="1"/>
</dbReference>
<dbReference type="PROSITE" id="PS51755">
    <property type="entry name" value="OMPR_PHOB"/>
    <property type="match status" value="1"/>
</dbReference>
<dbReference type="PROSITE" id="PS50110">
    <property type="entry name" value="RESPONSE_REGULATORY"/>
    <property type="match status" value="1"/>
</dbReference>
<dbReference type="Pfam" id="PF00486">
    <property type="entry name" value="Trans_reg_C"/>
    <property type="match status" value="1"/>
</dbReference>
<dbReference type="InterPro" id="IPR001867">
    <property type="entry name" value="OmpR/PhoB-type_DNA-bd"/>
</dbReference>
<evidence type="ECO:0000256" key="2">
    <source>
        <dbReference type="ARBA" id="ARBA00022490"/>
    </source>
</evidence>
<dbReference type="KEGG" id="sniv:SFSGTM_08980"/>
<dbReference type="CDD" id="cd00383">
    <property type="entry name" value="trans_reg_C"/>
    <property type="match status" value="1"/>
</dbReference>
<evidence type="ECO:0000313" key="12">
    <source>
        <dbReference type="EMBL" id="BBP00190.1"/>
    </source>
</evidence>
<keyword evidence="2" id="KW-0963">Cytoplasm</keyword>
<accession>A0A809SGT0</accession>
<dbReference type="GO" id="GO:0042802">
    <property type="term" value="F:identical protein binding"/>
    <property type="evidence" value="ECO:0007669"/>
    <property type="project" value="UniProtKB-ARBA"/>
</dbReference>
<keyword evidence="6 9" id="KW-0238">DNA-binding</keyword>
<dbReference type="InterPro" id="IPR001789">
    <property type="entry name" value="Sig_transdc_resp-reg_receiver"/>
</dbReference>
<dbReference type="Proteomes" id="UP000463939">
    <property type="component" value="Chromosome"/>
</dbReference>
<dbReference type="GO" id="GO:0000987">
    <property type="term" value="F:cis-regulatory region sequence-specific DNA binding"/>
    <property type="evidence" value="ECO:0007669"/>
    <property type="project" value="UniProtKB-ARBA"/>
</dbReference>
<dbReference type="InterPro" id="IPR039420">
    <property type="entry name" value="WalR-like"/>
</dbReference>
<dbReference type="FunFam" id="3.40.50.2300:FF:000021">
    <property type="entry name" value="Two-component system response regulator KdpE"/>
    <property type="match status" value="1"/>
</dbReference>
<dbReference type="SUPFAM" id="SSF52172">
    <property type="entry name" value="CheY-like"/>
    <property type="match status" value="1"/>
</dbReference>
<dbReference type="NCBIfam" id="NF007820">
    <property type="entry name" value="PRK10529.1"/>
    <property type="match status" value="1"/>
</dbReference>
<dbReference type="Gene3D" id="3.40.50.2300">
    <property type="match status" value="1"/>
</dbReference>
<dbReference type="InterPro" id="IPR036388">
    <property type="entry name" value="WH-like_DNA-bd_sf"/>
</dbReference>
<gene>
    <name evidence="12" type="primary">kdpE</name>
    <name evidence="12" type="ORF">SFSGTM_08980</name>
</gene>
<evidence type="ECO:0000256" key="9">
    <source>
        <dbReference type="PROSITE-ProRule" id="PRU01091"/>
    </source>
</evidence>
<evidence type="ECO:0000256" key="4">
    <source>
        <dbReference type="ARBA" id="ARBA00023012"/>
    </source>
</evidence>
<dbReference type="GO" id="GO:0005829">
    <property type="term" value="C:cytosol"/>
    <property type="evidence" value="ECO:0007669"/>
    <property type="project" value="TreeGrafter"/>
</dbReference>
<feature type="domain" description="Response regulatory" evidence="10">
    <location>
        <begin position="7"/>
        <end position="120"/>
    </location>
</feature>
<dbReference type="PANTHER" id="PTHR48111">
    <property type="entry name" value="REGULATOR OF RPOS"/>
    <property type="match status" value="1"/>
</dbReference>
<evidence type="ECO:0000256" key="1">
    <source>
        <dbReference type="ARBA" id="ARBA00004496"/>
    </source>
</evidence>
<dbReference type="Gene3D" id="1.10.10.10">
    <property type="entry name" value="Winged helix-like DNA-binding domain superfamily/Winged helix DNA-binding domain"/>
    <property type="match status" value="1"/>
</dbReference>
<comment type="subcellular location">
    <subcellularLocation>
        <location evidence="1">Cytoplasm</location>
    </subcellularLocation>
</comment>
<dbReference type="SMART" id="SM00862">
    <property type="entry name" value="Trans_reg_C"/>
    <property type="match status" value="1"/>
</dbReference>
<sequence length="228" mass="25940">MTTLAPHVIVVEDEKQIRRFVRTALEAEGCQVYEAETGRQGLIEAGTRKPDLIILDLGLPDLDGVNFIHDFRSWSTAPVLILSARSSENDKIIALDAGADDYLTKPFGVGELLARVRALLRRRHPVTASNIIHFGNNQINLAERIVTHNHEPVHLTQIEYRLLTQLVSNTSKVLTHRYLLREVWGPAFIESNHYLRIYIGHLRQKLEDNPTQPEHILTETGVGYRFQL</sequence>
<dbReference type="PANTHER" id="PTHR48111:SF50">
    <property type="entry name" value="KDP OPERON TRANSCRIPTIONAL REGULATORY PROTEIN KDPE"/>
    <property type="match status" value="1"/>
</dbReference>
<dbReference type="RefSeq" id="WP_162084147.1">
    <property type="nucleotide sequence ID" value="NZ_AP021881.1"/>
</dbReference>
<keyword evidence="13" id="KW-1185">Reference proteome</keyword>
<name>A0A809SGT0_9PROT</name>
<feature type="modified residue" description="4-aspartylphosphate" evidence="8">
    <location>
        <position position="56"/>
    </location>
</feature>
<dbReference type="Gene3D" id="6.10.250.690">
    <property type="match status" value="1"/>
</dbReference>
<reference evidence="13" key="1">
    <citation type="submission" date="2019-11" db="EMBL/GenBank/DDBJ databases">
        <title>Isolation and characterization of a novel species in the genus Sulfuriferula.</title>
        <authorList>
            <person name="Mochizuki J."/>
            <person name="Kojima H."/>
            <person name="Fukui M."/>
        </authorList>
    </citation>
    <scope>NUCLEOTIDE SEQUENCE [LARGE SCALE GENOMIC DNA]</scope>
    <source>
        <strain evidence="13">SGTM</strain>
    </source>
</reference>
<dbReference type="Pfam" id="PF00072">
    <property type="entry name" value="Response_reg"/>
    <property type="match status" value="1"/>
</dbReference>
<proteinExistence type="predicted"/>
<evidence type="ECO:0000256" key="3">
    <source>
        <dbReference type="ARBA" id="ARBA00022553"/>
    </source>
</evidence>
<keyword evidence="5" id="KW-0805">Transcription regulation</keyword>
<dbReference type="GO" id="GO:0000156">
    <property type="term" value="F:phosphorelay response regulator activity"/>
    <property type="evidence" value="ECO:0007669"/>
    <property type="project" value="TreeGrafter"/>
</dbReference>
<feature type="domain" description="OmpR/PhoB-type" evidence="11">
    <location>
        <begin position="129"/>
        <end position="228"/>
    </location>
</feature>
<keyword evidence="7" id="KW-0804">Transcription</keyword>
<feature type="DNA-binding region" description="OmpR/PhoB-type" evidence="9">
    <location>
        <begin position="129"/>
        <end position="228"/>
    </location>
</feature>
<dbReference type="AlphaFoldDB" id="A0A809SGT0"/>
<evidence type="ECO:0000256" key="8">
    <source>
        <dbReference type="PROSITE-ProRule" id="PRU00169"/>
    </source>
</evidence>
<evidence type="ECO:0000256" key="6">
    <source>
        <dbReference type="ARBA" id="ARBA00023125"/>
    </source>
</evidence>
<evidence type="ECO:0000259" key="11">
    <source>
        <dbReference type="PROSITE" id="PS51755"/>
    </source>
</evidence>
<evidence type="ECO:0000259" key="10">
    <source>
        <dbReference type="PROSITE" id="PS50110"/>
    </source>
</evidence>